<evidence type="ECO:0000256" key="1">
    <source>
        <dbReference type="SAM" id="MobiDB-lite"/>
    </source>
</evidence>
<dbReference type="PANTHER" id="PTHR24094">
    <property type="entry name" value="SECRETED PROTEIN"/>
    <property type="match status" value="1"/>
</dbReference>
<keyword evidence="4" id="KW-0255">Endonuclease</keyword>
<dbReference type="OrthoDB" id="5196645at2"/>
<dbReference type="PANTHER" id="PTHR24094:SF15">
    <property type="entry name" value="AMP-DEPENDENT SYNTHETASE_LIGASE DOMAIN-CONTAINING PROTEIN-RELATED"/>
    <property type="match status" value="1"/>
</dbReference>
<keyword evidence="4" id="KW-0378">Hydrolase</keyword>
<evidence type="ECO:0000259" key="3">
    <source>
        <dbReference type="Pfam" id="PF07510"/>
    </source>
</evidence>
<feature type="region of interest" description="Disordered" evidence="1">
    <location>
        <begin position="79"/>
        <end position="118"/>
    </location>
</feature>
<keyword evidence="2" id="KW-0812">Transmembrane</keyword>
<dbReference type="AlphaFoldDB" id="A0A2U2NC69"/>
<proteinExistence type="predicted"/>
<evidence type="ECO:0000256" key="2">
    <source>
        <dbReference type="SAM" id="Phobius"/>
    </source>
</evidence>
<feature type="domain" description="GmrSD restriction endonucleases C-terminal" evidence="3">
    <location>
        <begin position="176"/>
        <end position="327"/>
    </location>
</feature>
<dbReference type="GO" id="GO:0004519">
    <property type="term" value="F:endonuclease activity"/>
    <property type="evidence" value="ECO:0007669"/>
    <property type="project" value="UniProtKB-KW"/>
</dbReference>
<dbReference type="RefSeq" id="WP_109056249.1">
    <property type="nucleotide sequence ID" value="NZ_QFFM01000003.1"/>
</dbReference>
<feature type="transmembrane region" description="Helical" evidence="2">
    <location>
        <begin position="15"/>
        <end position="36"/>
    </location>
</feature>
<comment type="caution">
    <text evidence="4">The sequence shown here is derived from an EMBL/GenBank/DDBJ whole genome shotgun (WGS) entry which is preliminary data.</text>
</comment>
<name>A0A2U2NC69_9BIFI</name>
<accession>A0A2U2NC69</accession>
<feature type="compositionally biased region" description="Polar residues" evidence="1">
    <location>
        <begin position="82"/>
        <end position="118"/>
    </location>
</feature>
<dbReference type="Proteomes" id="UP000245876">
    <property type="component" value="Unassembled WGS sequence"/>
</dbReference>
<keyword evidence="2" id="KW-1133">Transmembrane helix</keyword>
<dbReference type="Pfam" id="PF07510">
    <property type="entry name" value="GmrSD_C"/>
    <property type="match status" value="1"/>
</dbReference>
<keyword evidence="5" id="KW-1185">Reference proteome</keyword>
<keyword evidence="2" id="KW-0472">Membrane</keyword>
<keyword evidence="4" id="KW-0540">Nuclease</keyword>
<gene>
    <name evidence="4" type="ORF">DF196_01900</name>
</gene>
<dbReference type="InterPro" id="IPR011089">
    <property type="entry name" value="GmrSD_C"/>
</dbReference>
<evidence type="ECO:0000313" key="5">
    <source>
        <dbReference type="Proteomes" id="UP000245876"/>
    </source>
</evidence>
<sequence>MAGRRSGNGGGGFNIPGIITTILIILALICASVIVVRDGAWNRVVSALGASLNQVDGVEGLKPSGSDYDSLGLHITLPKPQANPNNDSWQNLQPNTNTGSNGWQLQANPNGTTNGNSGVDESTGLPAAATSPITYQQAAQIAQDITVETPHPAGYDREKDFGTWINSDKMCGTATTRDYILARDLVNTTQDAKTCKIKTGVLHDPYTGTDVNFKYGRSTSADVQIDHVVALNDAWASGLWKPDREKDRVAYANDPEVLLASQGDANNRKSEGINLYSKGVPNRYKTVWKDTGQQRWQYSTPSVWLPSNQTYQCAYMAKRVYIKNKYKLSMSKWEKAETVSFLQGCAA</sequence>
<dbReference type="EMBL" id="QFFM01000003">
    <property type="protein sequence ID" value="PWG66680.1"/>
    <property type="molecule type" value="Genomic_DNA"/>
</dbReference>
<organism evidence="4 5">
    <name type="scientific">Bifidobacterium callitrichidarum</name>
    <dbReference type="NCBI Taxonomy" id="2052941"/>
    <lineage>
        <taxon>Bacteria</taxon>
        <taxon>Bacillati</taxon>
        <taxon>Actinomycetota</taxon>
        <taxon>Actinomycetes</taxon>
        <taxon>Bifidobacteriales</taxon>
        <taxon>Bifidobacteriaceae</taxon>
        <taxon>Bifidobacterium</taxon>
    </lineage>
</organism>
<evidence type="ECO:0000313" key="4">
    <source>
        <dbReference type="EMBL" id="PWG66680.1"/>
    </source>
</evidence>
<protein>
    <submittedName>
        <fullName evidence="4">HNH endonuclease</fullName>
    </submittedName>
</protein>
<reference evidence="4 5" key="1">
    <citation type="journal article" date="2018" name="Int. J. Syst. Evol. Microbiol.">
        <title>Bifidobacterium callitrichidarum sp. nov. from the faeces of the emperor tamarin (Saguinus imperator).</title>
        <authorList>
            <person name="Modesto M."/>
            <person name="Michelini S."/>
            <person name="Sansosti M.C."/>
            <person name="De Filippo C."/>
            <person name="Cavalieri D."/>
            <person name="Qvirist L."/>
            <person name="Andlid T."/>
            <person name="Spiezio C."/>
            <person name="Sandri C."/>
            <person name="Pascarelli S."/>
            <person name="Sgorbati B."/>
            <person name="Mattarelli P."/>
        </authorList>
    </citation>
    <scope>NUCLEOTIDE SEQUENCE [LARGE SCALE GENOMIC DNA]</scope>
    <source>
        <strain evidence="4 5">TRI 5</strain>
    </source>
</reference>